<organism evidence="2 3">
    <name type="scientific">Pseudohalocynthiibacter aestuariivivens</name>
    <dbReference type="NCBI Taxonomy" id="1591409"/>
    <lineage>
        <taxon>Bacteria</taxon>
        <taxon>Pseudomonadati</taxon>
        <taxon>Pseudomonadota</taxon>
        <taxon>Alphaproteobacteria</taxon>
        <taxon>Rhodobacterales</taxon>
        <taxon>Paracoccaceae</taxon>
        <taxon>Pseudohalocynthiibacter</taxon>
    </lineage>
</organism>
<feature type="region of interest" description="Disordered" evidence="1">
    <location>
        <begin position="130"/>
        <end position="154"/>
    </location>
</feature>
<evidence type="ECO:0000313" key="3">
    <source>
        <dbReference type="Proteomes" id="UP001589683"/>
    </source>
</evidence>
<dbReference type="Proteomes" id="UP001589683">
    <property type="component" value="Unassembled WGS sequence"/>
</dbReference>
<sequence length="154" mass="16648">MDELIKLAPQGPISGRLASAFPGVSSAGDAFQSVVKRVAPTLRAEGSGSTSDIEYEGMLRSLPALGNKPEANVMIAQIMRQKAAINMERSQIVQDYQSDLIDVQEARTRMRELDQRSIMTPEMQQALTGLSTGSLDGGSDELSDDEYLKSLGLE</sequence>
<protein>
    <submittedName>
        <fullName evidence="2">Uncharacterized protein</fullName>
    </submittedName>
</protein>
<dbReference type="RefSeq" id="WP_213891527.1">
    <property type="nucleotide sequence ID" value="NZ_JAGFNU010000034.1"/>
</dbReference>
<reference evidence="2 3" key="1">
    <citation type="submission" date="2024-09" db="EMBL/GenBank/DDBJ databases">
        <authorList>
            <person name="Sun Q."/>
            <person name="Mori K."/>
        </authorList>
    </citation>
    <scope>NUCLEOTIDE SEQUENCE [LARGE SCALE GENOMIC DNA]</scope>
    <source>
        <strain evidence="2 3">CECT 8726</strain>
    </source>
</reference>
<evidence type="ECO:0000313" key="2">
    <source>
        <dbReference type="EMBL" id="MFB9232039.1"/>
    </source>
</evidence>
<name>A0ABV5JF13_9RHOB</name>
<keyword evidence="3" id="KW-1185">Reference proteome</keyword>
<comment type="caution">
    <text evidence="2">The sequence shown here is derived from an EMBL/GenBank/DDBJ whole genome shotgun (WGS) entry which is preliminary data.</text>
</comment>
<accession>A0ABV5JF13</accession>
<dbReference type="EMBL" id="JBHMEA010000037">
    <property type="protein sequence ID" value="MFB9232039.1"/>
    <property type="molecule type" value="Genomic_DNA"/>
</dbReference>
<proteinExistence type="predicted"/>
<evidence type="ECO:0000256" key="1">
    <source>
        <dbReference type="SAM" id="MobiDB-lite"/>
    </source>
</evidence>
<gene>
    <name evidence="2" type="ORF">ACFFUT_09615</name>
</gene>